<feature type="disulfide bond" evidence="13">
    <location>
        <begin position="838"/>
        <end position="853"/>
    </location>
</feature>
<dbReference type="FunFam" id="2.120.10.30:FF:000241">
    <property type="entry name" value="Low-density lipoprotein receptor-related protein 6"/>
    <property type="match status" value="3"/>
</dbReference>
<keyword evidence="11" id="KW-0325">Glycoprotein</keyword>
<dbReference type="SUPFAM" id="SSF57184">
    <property type="entry name" value="Growth factor receptor domain"/>
    <property type="match status" value="2"/>
</dbReference>
<reference evidence="19 20" key="1">
    <citation type="submission" date="2020-08" db="EMBL/GenBank/DDBJ databases">
        <authorList>
            <person name="Hejnol A."/>
        </authorList>
    </citation>
    <scope>NUCLEOTIDE SEQUENCE [LARGE SCALE GENOMIC DNA]</scope>
</reference>
<feature type="disulfide bond" evidence="13">
    <location>
        <begin position="858"/>
        <end position="870"/>
    </location>
</feature>
<feature type="disulfide bond" evidence="13">
    <location>
        <begin position="2724"/>
        <end position="2739"/>
    </location>
</feature>
<evidence type="ECO:0000259" key="18">
    <source>
        <dbReference type="PROSITE" id="PS50026"/>
    </source>
</evidence>
<dbReference type="SMART" id="SM00181">
    <property type="entry name" value="EGF"/>
    <property type="match status" value="19"/>
</dbReference>
<feature type="disulfide bond" evidence="13">
    <location>
        <begin position="3685"/>
        <end position="3700"/>
    </location>
</feature>
<keyword evidence="20" id="KW-1185">Reference proteome</keyword>
<keyword evidence="2 12" id="KW-0245">EGF-like domain</keyword>
<dbReference type="GO" id="GO:0005509">
    <property type="term" value="F:calcium ion binding"/>
    <property type="evidence" value="ECO:0007669"/>
    <property type="project" value="InterPro"/>
</dbReference>
<feature type="disulfide bond" evidence="13">
    <location>
        <begin position="3406"/>
        <end position="3421"/>
    </location>
</feature>
<dbReference type="OrthoDB" id="72419at2759"/>
<keyword evidence="10" id="KW-0675">Receptor</keyword>
<dbReference type="GO" id="GO:0016324">
    <property type="term" value="C:apical plasma membrane"/>
    <property type="evidence" value="ECO:0007669"/>
    <property type="project" value="TreeGrafter"/>
</dbReference>
<name>A0A7I8V614_9ANNE</name>
<feature type="domain" description="EGF-like" evidence="18">
    <location>
        <begin position="4301"/>
        <end position="4337"/>
    </location>
</feature>
<feature type="disulfide bond" evidence="13">
    <location>
        <begin position="3625"/>
        <end position="3637"/>
    </location>
</feature>
<dbReference type="InterPro" id="IPR036055">
    <property type="entry name" value="LDL_receptor-like_sf"/>
</dbReference>
<dbReference type="SUPFAM" id="SSF63825">
    <property type="entry name" value="YWTD domain"/>
    <property type="match status" value="7"/>
</dbReference>
<feature type="disulfide bond" evidence="13">
    <location>
        <begin position="2599"/>
        <end position="2614"/>
    </location>
</feature>
<dbReference type="InterPro" id="IPR011042">
    <property type="entry name" value="6-blade_b-propeller_TolB-like"/>
</dbReference>
<feature type="disulfide bond" evidence="12">
    <location>
        <begin position="4364"/>
        <end position="4373"/>
    </location>
</feature>
<dbReference type="Proteomes" id="UP000549394">
    <property type="component" value="Unassembled WGS sequence"/>
</dbReference>
<feature type="disulfide bond" evidence="13">
    <location>
        <begin position="3445"/>
        <end position="3460"/>
    </location>
</feature>
<dbReference type="PROSITE" id="PS51120">
    <property type="entry name" value="LDLRB"/>
    <property type="match status" value="7"/>
</dbReference>
<dbReference type="GO" id="GO:0043235">
    <property type="term" value="C:receptor complex"/>
    <property type="evidence" value="ECO:0007669"/>
    <property type="project" value="TreeGrafter"/>
</dbReference>
<feature type="repeat" description="LDL-receptor class B" evidence="14">
    <location>
        <begin position="1364"/>
        <end position="1411"/>
    </location>
</feature>
<feature type="disulfide bond" evidence="13">
    <location>
        <begin position="3607"/>
        <end position="3622"/>
    </location>
</feature>
<dbReference type="PROSITE" id="PS01209">
    <property type="entry name" value="LDLRA_1"/>
    <property type="match status" value="15"/>
</dbReference>
<feature type="disulfide bond" evidence="13">
    <location>
        <begin position="3666"/>
        <end position="3678"/>
    </location>
</feature>
<dbReference type="PRINTS" id="PR00261">
    <property type="entry name" value="LDLRECEPTOR"/>
</dbReference>
<feature type="transmembrane region" description="Helical" evidence="16">
    <location>
        <begin position="4401"/>
        <end position="4425"/>
    </location>
</feature>
<dbReference type="EMBL" id="CAJFCJ010000002">
    <property type="protein sequence ID" value="CAD5111663.1"/>
    <property type="molecule type" value="Genomic_DNA"/>
</dbReference>
<feature type="disulfide bond" evidence="13">
    <location>
        <begin position="3485"/>
        <end position="3500"/>
    </location>
</feature>
<feature type="disulfide bond" evidence="13">
    <location>
        <begin position="2791"/>
        <end position="2803"/>
    </location>
</feature>
<evidence type="ECO:0000256" key="9">
    <source>
        <dbReference type="ARBA" id="ARBA00023157"/>
    </source>
</evidence>
<evidence type="ECO:0000256" key="16">
    <source>
        <dbReference type="SAM" id="Phobius"/>
    </source>
</evidence>
<evidence type="ECO:0000256" key="15">
    <source>
        <dbReference type="SAM" id="MobiDB-lite"/>
    </source>
</evidence>
<dbReference type="InterPro" id="IPR009030">
    <property type="entry name" value="Growth_fac_rcpt_cys_sf"/>
</dbReference>
<feature type="disulfide bond" evidence="13">
    <location>
        <begin position="3366"/>
        <end position="3381"/>
    </location>
</feature>
<feature type="disulfide bond" evidence="12">
    <location>
        <begin position="4153"/>
        <end position="4162"/>
    </location>
</feature>
<comment type="caution">
    <text evidence="19">The sequence shown here is derived from an EMBL/GenBank/DDBJ whole genome shotgun (WGS) entry which is preliminary data.</text>
</comment>
<feature type="disulfide bond" evidence="13">
    <location>
        <begin position="1047"/>
        <end position="1062"/>
    </location>
</feature>
<sequence length="4506" mass="510646">MKTILKVAFIIFTSISQSFQDLSKDLTEAKFPNCYPNYSICKGYPRCILMSQLCDSKPHCPNGTDEGPNCTDLKESPLLNSSTCLFQKSSDRDKICNLPDRLKSSTMYFNKCDYEGTCDHYCAKDGTNYRCTCHKSFKTVGRDCLVKEPKDKATGFIVGSPRSIIFLKKDFTQSTKKLSKRKSNSKIIVIYNENKICHEKIPAHRALRQLRLIIACDKIKRLDNGEIKLSYDEQIPIYGKWFFGKIFLLGYDWIGKNWIILRYARYKFAVSLLFCSKNGKVCKVTSTHRGLTLWLKWRNGNQVDSTEGCLFMLTRYGLNRVEFASNKTTTIVKWSKVESDSVKGLTLDMVKKHIYFTFANNLYRCNYDGKSLHRITYFEKKLIKPSLQFFNSTMIVFDFGSQKWYKKDLRNFLYQTENKNFESVPIPESLKNERYLYSLQGFHESLQLQTKMENCSCNTDLIVPYKDPKTENLSCKCMCQEDFKKTENNTCIEYEVGQKPFVSVFSSDGSLVSYTLKSFEINHSKRVLPSFKSDGSQNMIHTYHIYWKEKIVLGVNNSEVQFTKFENNNGIANWKKMSTSSYDLRSSCFDQRTGNLYVFRSYYVDIIPIMGNAYKKTIKINSHFIMASTINYNDNKLEFLDMDKHTSATLNVCDLFARNCKKIDSFGRNYEYPVDLFHIKDRFFIIYDKFFESLSSNQKGIRQNVKTYKLSKSPLKSLSISYIKNQYYIIASLDGMYKIYKNGQGYERILKPTKDDVSRVILTNPELYQDNPCKDANCSEISVPLESGKCECACRNFYKISQKDKKTCEKMEINGTIDCNKPSFRCTNNYCIEQSQKCDGKPDCEDESDELECGKSLCSASKRSCGKNLCIPSDKFCDGKADCPNNIDEMHCNKPPCYSHQFHCTSDNSCIPHSSVCDWYSDCSDGEDERANCTKLNDKKCQFACDGHTTCLKHEQVCDGVFHCRDGQDEAVCGVKKTCSADEFSCFPTNILCINWTLVCDEISHCPFSQDENLLNCPAVKNNKTCPAEFFTCGKDRQYCIPLSLKCNGIKNCIDGEDEKGCPKDDDDCNKPSNRCNGRYDCPDKSDESNCNQTVCEKPNYKCLNSTKCIKYTKTCDRRSDCPLGDDEGGLCKFKMCLYNRIKCEGACFNSPKGFQCVCPPGMALLDGSDSRCVDNRSCSDYGTCSQICTKKRQCSCLDNYTLDPFDNFTCIPSSEDTANVIYSAGHSIFLYNGDVLNRRKTIVASGNSTRFELTDGLQSIVGLDYYDNKTDGSMQLFFTDIGENSIFRSIYKDNVRVEIKPIISYGLTTAEGIAVDWINEKIYWTDAALDQIQVSNFNGDFQMVLVSGTIGNPRSIAVSPKKGYLFWTDWNRHSPRIERCSMDGSDRIFLTNLKDMGGSWPNGLTIDNTNDRIYWADAHSHSIYTSDMDGKNVIPILTNHPLLTHPFSIHVFGSFVFWIDWGTSSILRANKFDGSDVYVVHRIKRRPYGLKIFHPLVQEPGENPCKDNGGCDENAICLLKHNNKTGLSQKSCKCLNLYEFSESSKKCTRMTEFLLMGGQMNIRGVSSKKASSNVFPSIPGFFVVTPKSLVYDYKQYKIFWADIGFPGRLFLLRLFDIKTNTSSTIFESGSYKVNDLDIDIESRNLYFITYNERAGEGSIRIINLDRNYSTAIVNHANEESQTFIPESLAIAPVSRKLYWIEQNSADIHSSNLDGTDYTSIRVKNNTCLGNPIQIAFDKFTQRLWWHTNDNKVSYLCSCDEKGENFKAKVLKVPLSSFTVQEDVVFTAAGQNIYKYVENKKASFENATSTLISLFYHKEMKLPPSPCKSNPCSHICIPVQTEKTYVCRCSEGYELVDGKCTFIKSFLMTVTTTGIMSLSLGRDLKSSMPIYSSSHSIQCAAYDVKNNWIYIFDQITRSIKRYKTDMSKEEVVISDGLGYVVNMKYDWTTDNLYFYDRGYDVIELIHISKNLTELKRFVIFSQMNFHLSFALDPINGFMYINQRSVNRRNSISRYTLDGTNKVVLRSETKNDKSQFSLAYDNNRLFFCENNGKSIVMMDLNSNITTTIVENPSEFCNEFDVMNDNLYIFNSSDKSLSKINIKTKENTVLKKFSDIKSNLMPQLVIFDKSKQSGQSSCSKSTEKCQGTCVPLSKTKKKCICSFGISNGTECNEPDSYLAYASDKYIKIAHTHISEHSSQHADDKKISNDTVMKAIVGLTADVKNEVFYYTDSVFASIFSINFNGSNPKKLMSFSSYSDGIAFDELNKFLYFTSNSQSSIFTYDLQKGEDYTMLIRLGRGDRPRAIVVDPCVRKLFWTSLRRESPSIQSSSLIGWNRKAIISTKIIAPNGLAIDQKAQKLYWADAKLDKIERCDYDGLNRVVIVASGIYHPFGLTTLGDYLYWTDIQKKAIVRANKYTGGEMKVIKRDMFHAPLGIVAISEDIPTCKDHPCYKHNGDCEQNCNTLATGEVQCSCFPNYKLNKDNKTCSYIDRSSITCDNKSQFRCLEDKKCIAFEATCDGEKHCSNGTDELYDYCHNRRCPYGYFLCNNTQCIKSTLVCNGVKNCKDGSDESICPVFNETACGQDKFACASDGKCILKKHVCDSERDCTDASDETNCPFITHCVKDSKRMIKCNGTTACILPEWKCDGVNDCWNNEDEIDCPRIPERQICPEGWIPCTNSTGFCHMKQWSVDGQIDCPNGEDEIGYTCPPDTFECSHLHCIPKDYVCDNIKDCSNGADERNCATTNCSETQFQCKQKNITRCISKKLVCDKESNCDDGADEYPNQDCKNSNSICHADEFDCGNGTCIPNIYRCDNIVDCRTRADETENCHYECKDNEALCTRGKRRCVPRCNGKVECPDGIDELLCPTTLPDNKYQCNNGNIIDASKLCNTFDDCGDNSDENDCGVDLCTLRKPCHHICTVGKYSNGSIMKGYKCSCRQGYKLNGTSCEPFDICSSLKPCSQKCINRIGKIGSYRCGCVKGYYLNISSQICLSTSKIEKQLIVVYKYDFRLYSLDGKQLSNPTKLKLINAVALDFHWPTQTIYITDVSSEGSKIVKFFRENGTSKVLHTSVKNPDGIAVDWVGKNLYWADKQSKTIEVSDLEGRYRKVLLRNLGKPRAIVLHPKRGFLFYSDWGKHEIVRTGMDGFHVKRIVTEDIEWLNALTIDYTMDKLYWGDAKNDFIGQCNLDGSGKRRIIQHNLQHIFALTFFEGYLYWSDWEMSHVEKARANGKDRQKVRAFTHKPMDLHVFHPARQPKVPDEDNPCVREKCGQGALCLIRPGGITRQCVCPEKYFMSPDKSICLPNCTSSEFTCFNTFKCIPNLAVCNGEDDCGDGSDEKGPCRKYHCRKPGYFQCANANSSEGCVSPASVCDGYPHCMDHSDESNCANHTCLRSQFKCASPPKCIPRSKMCDGRPDCGDYTDEKDCGIKKCEENQFQCDDKSCILYVWKCDNDNDCNDKSDESNCKNVTCKEGHVKCPKSGKCIPKAWLCDGDNDCPDHSDEKDCSNKTCEITYFQCHDKQRCIPGRWKCDYESDCLDGSDEQGCIARNCSEKELKCQVNQMCIPPYQICDGINHCSDGSDETICNNGPLNCGEDFFLCQLDNKCIHKSLRCDGQVDCSKAEDEVNCTGCSSKRKKCLSGECLPLEQFCDGHADCLDGSDEFNSTCIKYICLPGHHRCDKTKCLHFRNLCDGVRDCLDGSDEIFCAETKTCGADFPVCMNGKCLSMDPSCQENHVCSANNSQYCGCAKNPTLCDHLCIDNPSKRTHSCSCISNSLYERKQHSCKAKTHQKTRLLLGIKNEVHVIEDFDKSPNKFKTQLTINFRSIQIYYEHSMLAILFASAETKNGSVILRKDFRTSSFDRINLTTGFHTIVNQFQEIDHFALDFSQRRIYFTSSLKGHSIRFCTFFGSNITTILYLRNRPVAISLNTKSSYRHIYWIEADKPRLAMAYLDGTNEKTIWTDMGTPTDVKYDMWSNRIYWVDMRRKTIEFINVDSISKDKIEHYIAWKFNHHSNLSPYKIEIYETAIFLIAHLQGKVFALKKVAYDHPIDMIDDTLSTVENGVFPPPIYSNNKLSQVASVSVLSTLEGLYKFKQPCFCGLGLNSMCVISHNKTSCLCPGHKIRRIEKGQSCDDHFDETAECENGGTCDKIGNSKCKCKCLPGFEGPYCRLKSEKCENIYCKNGKCQNNKCKCDIGWEGEKCDYAACYRCANGGQCYLDSNNVTRCKCPKGFDPSTNCRTKCSSHKCENECEKFEGGTTCKCGEHYSHKEFGCVPLCTYNKKSICSVGVCSIDTKLCNCSKSGIICSIDNRCNCTAGAKTLNFDFIKDKIQCNCLPGYSGEYCEIGKNISKCSCLNEGVCKSNETSTWCMCTKNFTGSQCEINKSTITCKNGTGNNCNKQIKGDTKRVSATIIIVPVVVVLGICIIAIGIFLKRCKKNYNNKYCQHDGPIEITNPMFRRDELDEPTFDEGAPFQDKADDPTNSFANPLYGAQLTPSMGDMKESEGKELLLGSD</sequence>
<evidence type="ECO:0000256" key="6">
    <source>
        <dbReference type="ARBA" id="ARBA00022737"/>
    </source>
</evidence>
<dbReference type="Pfam" id="PF00057">
    <property type="entry name" value="Ldl_recept_a"/>
    <property type="match status" value="19"/>
</dbReference>
<keyword evidence="8 16" id="KW-0472">Membrane</keyword>
<feature type="disulfide bond" evidence="13">
    <location>
        <begin position="826"/>
        <end position="844"/>
    </location>
</feature>
<dbReference type="InterPro" id="IPR051221">
    <property type="entry name" value="LDLR-related"/>
</dbReference>
<feature type="disulfide bond" evidence="13">
    <location>
        <begin position="2886"/>
        <end position="2901"/>
    </location>
</feature>
<dbReference type="SMART" id="SM00179">
    <property type="entry name" value="EGF_CA"/>
    <property type="match status" value="4"/>
</dbReference>
<proteinExistence type="predicted"/>
<feature type="disulfide bond" evidence="13">
    <location>
        <begin position="2643"/>
        <end position="2658"/>
    </location>
</feature>
<feature type="region of interest" description="Disordered" evidence="15">
    <location>
        <begin position="4456"/>
        <end position="4506"/>
    </location>
</feature>
<evidence type="ECO:0000256" key="8">
    <source>
        <dbReference type="ARBA" id="ARBA00023136"/>
    </source>
</evidence>
<dbReference type="PANTHER" id="PTHR22722">
    <property type="entry name" value="LOW-DENSITY LIPOPROTEIN RECEPTOR-RELATED PROTEIN 2-RELATED"/>
    <property type="match status" value="1"/>
</dbReference>
<evidence type="ECO:0000256" key="2">
    <source>
        <dbReference type="ARBA" id="ARBA00022536"/>
    </source>
</evidence>
<feature type="disulfide bond" evidence="13">
    <location>
        <begin position="3673"/>
        <end position="3691"/>
    </location>
</feature>
<evidence type="ECO:0000256" key="5">
    <source>
        <dbReference type="ARBA" id="ARBA00022729"/>
    </source>
</evidence>
<feature type="repeat" description="LDL-receptor class B" evidence="14">
    <location>
        <begin position="1412"/>
        <end position="1456"/>
    </location>
</feature>
<feature type="signal peptide" evidence="17">
    <location>
        <begin position="1"/>
        <end position="18"/>
    </location>
</feature>
<keyword evidence="5 17" id="KW-0732">Signal</keyword>
<feature type="disulfide bond" evidence="13">
    <location>
        <begin position="2537"/>
        <end position="2549"/>
    </location>
</feature>
<dbReference type="PROSITE" id="PS50068">
    <property type="entry name" value="LDLRA_2"/>
    <property type="match status" value="29"/>
</dbReference>
<evidence type="ECO:0000256" key="14">
    <source>
        <dbReference type="PROSITE-ProRule" id="PRU00461"/>
    </source>
</evidence>
<feature type="repeat" description="LDL-receptor class B" evidence="14">
    <location>
        <begin position="2310"/>
        <end position="2354"/>
    </location>
</feature>
<evidence type="ECO:0000256" key="12">
    <source>
        <dbReference type="PROSITE-ProRule" id="PRU00076"/>
    </source>
</evidence>
<organism evidence="19 20">
    <name type="scientific">Dimorphilus gyrociliatus</name>
    <dbReference type="NCBI Taxonomy" id="2664684"/>
    <lineage>
        <taxon>Eukaryota</taxon>
        <taxon>Metazoa</taxon>
        <taxon>Spiralia</taxon>
        <taxon>Lophotrochozoa</taxon>
        <taxon>Annelida</taxon>
        <taxon>Polychaeta</taxon>
        <taxon>Polychaeta incertae sedis</taxon>
        <taxon>Dinophilidae</taxon>
        <taxon>Dimorphilus</taxon>
    </lineage>
</organism>
<keyword evidence="7 16" id="KW-1133">Transmembrane helix</keyword>
<evidence type="ECO:0000313" key="19">
    <source>
        <dbReference type="EMBL" id="CAD5111663.1"/>
    </source>
</evidence>
<keyword evidence="4 16" id="KW-0812">Transmembrane</keyword>
<dbReference type="InterPro" id="IPR000742">
    <property type="entry name" value="EGF"/>
</dbReference>
<feature type="chain" id="PRO_5029632515" evidence="17">
    <location>
        <begin position="19"/>
        <end position="4506"/>
    </location>
</feature>
<keyword evidence="3" id="KW-0254">Endocytosis</keyword>
<feature type="disulfide bond" evidence="13">
    <location>
        <begin position="3632"/>
        <end position="3650"/>
    </location>
</feature>
<evidence type="ECO:0000256" key="17">
    <source>
        <dbReference type="SAM" id="SignalP"/>
    </source>
</evidence>
<dbReference type="InterPro" id="IPR000033">
    <property type="entry name" value="LDLR_classB_rpt"/>
</dbReference>
<dbReference type="PROSITE" id="PS50026">
    <property type="entry name" value="EGF_3"/>
    <property type="match status" value="3"/>
</dbReference>
<dbReference type="SMART" id="SM00192">
    <property type="entry name" value="LDLa"/>
    <property type="match status" value="29"/>
</dbReference>
<evidence type="ECO:0000256" key="1">
    <source>
        <dbReference type="ARBA" id="ARBA00004167"/>
    </source>
</evidence>
<dbReference type="Gene3D" id="2.10.25.10">
    <property type="entry name" value="Laminin"/>
    <property type="match status" value="4"/>
</dbReference>
<dbReference type="Pfam" id="PF00008">
    <property type="entry name" value="EGF"/>
    <property type="match status" value="1"/>
</dbReference>
<keyword evidence="9 12" id="KW-1015">Disulfide bond</keyword>
<feature type="domain" description="EGF-like" evidence="18">
    <location>
        <begin position="4341"/>
        <end position="4374"/>
    </location>
</feature>
<feature type="repeat" description="LDL-receptor class B" evidence="14">
    <location>
        <begin position="3081"/>
        <end position="3122"/>
    </location>
</feature>
<feature type="disulfide bond" evidence="13">
    <location>
        <begin position="865"/>
        <end position="883"/>
    </location>
</feature>
<keyword evidence="6" id="KW-0677">Repeat</keyword>
<dbReference type="PROSITE" id="PS01186">
    <property type="entry name" value="EGF_2"/>
    <property type="match status" value="5"/>
</dbReference>
<accession>A0A7I8V614</accession>
<feature type="disulfide bond" evidence="13">
    <location>
        <begin position="958"/>
        <end position="973"/>
    </location>
</feature>
<dbReference type="SMART" id="SM00135">
    <property type="entry name" value="LY"/>
    <property type="match status" value="23"/>
</dbReference>
<gene>
    <name evidence="19" type="ORF">DGYR_LOCUS923</name>
</gene>
<dbReference type="GO" id="GO:0006898">
    <property type="term" value="P:receptor-mediated endocytosis"/>
    <property type="evidence" value="ECO:0007669"/>
    <property type="project" value="TreeGrafter"/>
</dbReference>
<evidence type="ECO:0000256" key="13">
    <source>
        <dbReference type="PROSITE-ProRule" id="PRU00124"/>
    </source>
</evidence>
<feature type="disulfide bond" evidence="13">
    <location>
        <begin position="3426"/>
        <end position="3438"/>
    </location>
</feature>
<feature type="disulfide bond" evidence="12">
    <location>
        <begin position="4327"/>
        <end position="4336"/>
    </location>
</feature>
<dbReference type="InterPro" id="IPR002172">
    <property type="entry name" value="LDrepeatLR_classA_rpt"/>
</dbReference>
<evidence type="ECO:0000256" key="10">
    <source>
        <dbReference type="ARBA" id="ARBA00023170"/>
    </source>
</evidence>
<feature type="disulfide bond" evidence="13">
    <location>
        <begin position="2874"/>
        <end position="2892"/>
    </location>
</feature>
<feature type="disulfide bond" evidence="13">
    <location>
        <begin position="2712"/>
        <end position="2730"/>
    </location>
</feature>
<dbReference type="InterPro" id="IPR001881">
    <property type="entry name" value="EGF-like_Ca-bd_dom"/>
</dbReference>
<dbReference type="GO" id="GO:0042562">
    <property type="term" value="F:hormone binding"/>
    <property type="evidence" value="ECO:0007669"/>
    <property type="project" value="TreeGrafter"/>
</dbReference>
<feature type="repeat" description="LDL-receptor class B" evidence="14">
    <location>
        <begin position="1321"/>
        <end position="1363"/>
    </location>
</feature>
<dbReference type="PROSITE" id="PS00022">
    <property type="entry name" value="EGF_1"/>
    <property type="match status" value="3"/>
</dbReference>
<feature type="disulfide bond" evidence="13">
    <location>
        <begin position="3565"/>
        <end position="3580"/>
    </location>
</feature>
<feature type="disulfide bond" evidence="13">
    <location>
        <begin position="2544"/>
        <end position="2562"/>
    </location>
</feature>
<comment type="subcellular location">
    <subcellularLocation>
        <location evidence="1">Membrane</location>
        <topology evidence="1">Single-pass membrane protein</topology>
    </subcellularLocation>
</comment>
<evidence type="ECO:0000256" key="3">
    <source>
        <dbReference type="ARBA" id="ARBA00022583"/>
    </source>
</evidence>
<protein>
    <submittedName>
        <fullName evidence="19">DgyrCDS948</fullName>
    </submittedName>
</protein>
<feature type="disulfide bond" evidence="13">
    <location>
        <begin position="2556"/>
        <end position="2571"/>
    </location>
</feature>
<comment type="caution">
    <text evidence="12">Lacks conserved residue(s) required for the propagation of feature annotation.</text>
</comment>
<dbReference type="InterPro" id="IPR023415">
    <property type="entry name" value="LDLR_class-A_CS"/>
</dbReference>
<feature type="disulfide bond" evidence="13">
    <location>
        <begin position="819"/>
        <end position="831"/>
    </location>
</feature>
<feature type="disulfide bond" evidence="13">
    <location>
        <begin position="877"/>
        <end position="892"/>
    </location>
</feature>
<evidence type="ECO:0000313" key="20">
    <source>
        <dbReference type="Proteomes" id="UP000549394"/>
    </source>
</evidence>
<feature type="disulfide bond" evidence="13">
    <location>
        <begin position="3433"/>
        <end position="3451"/>
    </location>
</feature>
<feature type="disulfide bond" evidence="13">
    <location>
        <begin position="3525"/>
        <end position="3540"/>
    </location>
</feature>
<feature type="disulfide bond" evidence="13">
    <location>
        <begin position="2705"/>
        <end position="2717"/>
    </location>
</feature>
<feature type="disulfide bond" evidence="13">
    <location>
        <begin position="1076"/>
        <end position="1091"/>
    </location>
</feature>
<dbReference type="Gene3D" id="2.120.10.30">
    <property type="entry name" value="TolB, C-terminal domain"/>
    <property type="match status" value="8"/>
</dbReference>
<evidence type="ECO:0000256" key="4">
    <source>
        <dbReference type="ARBA" id="ARBA00022692"/>
    </source>
</evidence>
<dbReference type="PANTHER" id="PTHR22722:SF14">
    <property type="entry name" value="MEGALIN, ISOFORM A"/>
    <property type="match status" value="1"/>
</dbReference>
<dbReference type="SUPFAM" id="SSF57424">
    <property type="entry name" value="LDL receptor-like module"/>
    <property type="match status" value="26"/>
</dbReference>
<evidence type="ECO:0000256" key="11">
    <source>
        <dbReference type="ARBA" id="ARBA00023180"/>
    </source>
</evidence>
<dbReference type="CDD" id="cd00112">
    <property type="entry name" value="LDLa"/>
    <property type="match status" value="22"/>
</dbReference>
<dbReference type="Gene3D" id="4.10.400.10">
    <property type="entry name" value="Low-density Lipoprotein Receptor"/>
    <property type="match status" value="27"/>
</dbReference>
<feature type="repeat" description="LDL-receptor class B" evidence="14">
    <location>
        <begin position="3166"/>
        <end position="3208"/>
    </location>
</feature>
<feature type="disulfide bond" evidence="13">
    <location>
        <begin position="2798"/>
        <end position="2816"/>
    </location>
</feature>
<feature type="repeat" description="LDL-receptor class B" evidence="14">
    <location>
        <begin position="2355"/>
        <end position="2397"/>
    </location>
</feature>
<dbReference type="Pfam" id="PF00058">
    <property type="entry name" value="Ldl_recept_b"/>
    <property type="match status" value="5"/>
</dbReference>
<feature type="domain" description="EGF-like" evidence="18">
    <location>
        <begin position="4121"/>
        <end position="4163"/>
    </location>
</feature>
<feature type="disulfide bond" evidence="13">
    <location>
        <begin position="2848"/>
        <end position="2863"/>
    </location>
</feature>
<evidence type="ECO:0000256" key="7">
    <source>
        <dbReference type="ARBA" id="ARBA00022989"/>
    </source>
</evidence>